<protein>
    <submittedName>
        <fullName evidence="1">Uncharacterized protein</fullName>
    </submittedName>
</protein>
<name>A0A7C9GNF3_9SPHN</name>
<dbReference type="EMBL" id="WIOL01000001">
    <property type="protein sequence ID" value="MQT16176.1"/>
    <property type="molecule type" value="Genomic_DNA"/>
</dbReference>
<keyword evidence="2" id="KW-1185">Reference proteome</keyword>
<organism evidence="1 2">
    <name type="scientific">Sandarakinorhabdus fusca</name>
    <dbReference type="NCBI Taxonomy" id="1439888"/>
    <lineage>
        <taxon>Bacteria</taxon>
        <taxon>Pseudomonadati</taxon>
        <taxon>Pseudomonadota</taxon>
        <taxon>Alphaproteobacteria</taxon>
        <taxon>Sphingomonadales</taxon>
        <taxon>Sphingosinicellaceae</taxon>
        <taxon>Sandarakinorhabdus</taxon>
    </lineage>
</organism>
<evidence type="ECO:0000313" key="2">
    <source>
        <dbReference type="Proteomes" id="UP000481327"/>
    </source>
</evidence>
<dbReference type="RefSeq" id="WP_152576604.1">
    <property type="nucleotide sequence ID" value="NZ_JAATJI010000001.1"/>
</dbReference>
<evidence type="ECO:0000313" key="1">
    <source>
        <dbReference type="EMBL" id="MQT16176.1"/>
    </source>
</evidence>
<proteinExistence type="predicted"/>
<dbReference type="Proteomes" id="UP000481327">
    <property type="component" value="Unassembled WGS sequence"/>
</dbReference>
<comment type="caution">
    <text evidence="1">The sequence shown here is derived from an EMBL/GenBank/DDBJ whole genome shotgun (WGS) entry which is preliminary data.</text>
</comment>
<accession>A0A7C9GNF3</accession>
<reference evidence="1 2" key="1">
    <citation type="submission" date="2019-09" db="EMBL/GenBank/DDBJ databases">
        <title>Polymorphobacter sp. isolated from a lake in China.</title>
        <authorList>
            <person name="Liu Z."/>
        </authorList>
    </citation>
    <scope>NUCLEOTIDE SEQUENCE [LARGE SCALE GENOMIC DNA]</scope>
    <source>
        <strain evidence="1 2">D40P</strain>
    </source>
</reference>
<gene>
    <name evidence="1" type="ORF">F3168_02740</name>
</gene>
<dbReference type="OrthoDB" id="5175688at2"/>
<dbReference type="AlphaFoldDB" id="A0A7C9GNF3"/>
<sequence>MDWADAQFLDARQYIISYIENKQCGYREEIDEHGHRIVLFANRLPKEFPLLIGSGVHALRSALDTAVSTLVQGVSKRLSDSVNFPFRGTETELRKDFSPIIHNCNGCGKTHTGRVKFKDLARYLPDFQELLFNEFKPWKEGNYNLWALNQLDNIQKHRALLQVATTTTAAFNYSTPEGVSSRGGQWQIGAGFPPMEIARSRSRIIYGEPPSINCQAIMPADVPFAGADVFETIGTLYREVRGVLLKLHTHYEGHPALSP</sequence>